<accession>A0A1V9F0U0</accession>
<evidence type="ECO:0000313" key="1">
    <source>
        <dbReference type="EMBL" id="OQP51912.1"/>
    </source>
</evidence>
<name>A0A1V9F0U0_9BACT</name>
<comment type="caution">
    <text evidence="1">The sequence shown here is derived from an EMBL/GenBank/DDBJ whole genome shotgun (WGS) entry which is preliminary data.</text>
</comment>
<protein>
    <submittedName>
        <fullName evidence="1">Uncharacterized protein</fullName>
    </submittedName>
</protein>
<gene>
    <name evidence="1" type="ORF">A4R26_29275</name>
</gene>
<evidence type="ECO:0000313" key="2">
    <source>
        <dbReference type="Proteomes" id="UP000192276"/>
    </source>
</evidence>
<dbReference type="EMBL" id="LWBP01000216">
    <property type="protein sequence ID" value="OQP51912.1"/>
    <property type="molecule type" value="Genomic_DNA"/>
</dbReference>
<sequence>MLQPANTLLKIPDRRDYDEYFGIEIKNVLEDGLITMYQKSYDRARATKTKYIKLMKAKK</sequence>
<proteinExistence type="predicted"/>
<organism evidence="1 2">
    <name type="scientific">Niastella populi</name>
    <dbReference type="NCBI Taxonomy" id="550983"/>
    <lineage>
        <taxon>Bacteria</taxon>
        <taxon>Pseudomonadati</taxon>
        <taxon>Bacteroidota</taxon>
        <taxon>Chitinophagia</taxon>
        <taxon>Chitinophagales</taxon>
        <taxon>Chitinophagaceae</taxon>
        <taxon>Niastella</taxon>
    </lineage>
</organism>
<keyword evidence="2" id="KW-1185">Reference proteome</keyword>
<dbReference type="AlphaFoldDB" id="A0A1V9F0U0"/>
<dbReference type="Proteomes" id="UP000192276">
    <property type="component" value="Unassembled WGS sequence"/>
</dbReference>
<reference evidence="2" key="1">
    <citation type="submission" date="2016-04" db="EMBL/GenBank/DDBJ databases">
        <authorList>
            <person name="Chen L."/>
            <person name="Zhuang W."/>
            <person name="Wang G."/>
        </authorList>
    </citation>
    <scope>NUCLEOTIDE SEQUENCE [LARGE SCALE GENOMIC DNA]</scope>
    <source>
        <strain evidence="2">208</strain>
    </source>
</reference>